<dbReference type="SUPFAM" id="SSF58104">
    <property type="entry name" value="Methyl-accepting chemotaxis protein (MCP) signaling domain"/>
    <property type="match status" value="1"/>
</dbReference>
<dbReference type="RefSeq" id="WP_073616661.1">
    <property type="nucleotide sequence ID" value="NZ_FRFE01000046.1"/>
</dbReference>
<evidence type="ECO:0000313" key="2">
    <source>
        <dbReference type="Proteomes" id="UP000184603"/>
    </source>
</evidence>
<reference evidence="1 2" key="1">
    <citation type="submission" date="2016-12" db="EMBL/GenBank/DDBJ databases">
        <authorList>
            <person name="Song W.-J."/>
            <person name="Kurnit D.M."/>
        </authorList>
    </citation>
    <scope>NUCLEOTIDE SEQUENCE [LARGE SCALE GENOMIC DNA]</scope>
    <source>
        <strain evidence="1 2">DSM 18488</strain>
    </source>
</reference>
<dbReference type="OrthoDB" id="9787709at2"/>
<keyword evidence="2" id="KW-1185">Reference proteome</keyword>
<proteinExistence type="predicted"/>
<protein>
    <submittedName>
        <fullName evidence="1">Methyl-accepting chemotaxis protein</fullName>
    </submittedName>
</protein>
<name>A0A1M7YKF5_9BACT</name>
<gene>
    <name evidence="1" type="ORF">SAMN02745220_04914</name>
</gene>
<accession>A0A1M7YKF5</accession>
<dbReference type="AlphaFoldDB" id="A0A1M7YKF5"/>
<evidence type="ECO:0000313" key="1">
    <source>
        <dbReference type="EMBL" id="SHO53077.1"/>
    </source>
</evidence>
<organism evidence="1 2">
    <name type="scientific">Desulfopila aestuarii DSM 18488</name>
    <dbReference type="NCBI Taxonomy" id="1121416"/>
    <lineage>
        <taxon>Bacteria</taxon>
        <taxon>Pseudomonadati</taxon>
        <taxon>Thermodesulfobacteriota</taxon>
        <taxon>Desulfobulbia</taxon>
        <taxon>Desulfobulbales</taxon>
        <taxon>Desulfocapsaceae</taxon>
        <taxon>Desulfopila</taxon>
    </lineage>
</organism>
<dbReference type="Proteomes" id="UP000184603">
    <property type="component" value="Unassembled WGS sequence"/>
</dbReference>
<dbReference type="STRING" id="1121416.SAMN02745220_04914"/>
<dbReference type="EMBL" id="FRFE01000046">
    <property type="protein sequence ID" value="SHO53077.1"/>
    <property type="molecule type" value="Genomic_DNA"/>
</dbReference>
<dbReference type="Gene3D" id="1.10.287.950">
    <property type="entry name" value="Methyl-accepting chemotaxis protein"/>
    <property type="match status" value="1"/>
</dbReference>
<sequence>MNVNASAEEMSTNLNTVAAAMEESTTNANMVASVVEEMSATINQISANTEKARFVSNEAVQPSQSTSEKMNALGEAAEKIGIVTQTITEISEIIAG</sequence>